<dbReference type="PANTHER" id="PTHR43646">
    <property type="entry name" value="GLYCOSYLTRANSFERASE"/>
    <property type="match status" value="1"/>
</dbReference>
<sequence length="264" mass="30242">GWSGKLWALEQGRKYVQTHYLVLVDADIILKPGLIKTILSKAKKNDIKLLSLMARLRMSSFWEILLMPAFIFFFKLIYPFRLSNSSNSKIAAAAGGCILLETEILKELGGFKSIQNALIDDCALAKKVKQSGYKTWTGLTHSVISTRRYDKLSIIREMITRTAYTQLHYSPLLLLFCTILMIIAFLIPVAAILQTQSIIMIMGLITLCIQAICYLPILRYYSLNPLYAVLLPFIGMLYLFFTLNSAYCYYFSKGICWKDRYYKN</sequence>
<keyword evidence="4" id="KW-0328">Glycosyltransferase</keyword>
<name>A0A382LEU9_9ZZZZ</name>
<keyword evidence="5" id="KW-0808">Transferase</keyword>
<dbReference type="Pfam" id="PF13506">
    <property type="entry name" value="Glyco_transf_21"/>
    <property type="match status" value="1"/>
</dbReference>
<keyword evidence="6 9" id="KW-0812">Transmembrane</keyword>
<feature type="transmembrane region" description="Helical" evidence="9">
    <location>
        <begin position="200"/>
        <end position="221"/>
    </location>
</feature>
<comment type="pathway">
    <text evidence="2">Lipid metabolism; sphingolipid metabolism.</text>
</comment>
<dbReference type="GO" id="GO:0016757">
    <property type="term" value="F:glycosyltransferase activity"/>
    <property type="evidence" value="ECO:0007669"/>
    <property type="project" value="UniProtKB-KW"/>
</dbReference>
<comment type="pathway">
    <text evidence="3">Sphingolipid metabolism.</text>
</comment>
<evidence type="ECO:0000256" key="2">
    <source>
        <dbReference type="ARBA" id="ARBA00004760"/>
    </source>
</evidence>
<keyword evidence="7 9" id="KW-1133">Transmembrane helix</keyword>
<dbReference type="InterPro" id="IPR025993">
    <property type="entry name" value="Ceramide_glucosylTrfase"/>
</dbReference>
<evidence type="ECO:0000256" key="5">
    <source>
        <dbReference type="ARBA" id="ARBA00022679"/>
    </source>
</evidence>
<dbReference type="InterPro" id="IPR029044">
    <property type="entry name" value="Nucleotide-diphossugar_trans"/>
</dbReference>
<evidence type="ECO:0000256" key="8">
    <source>
        <dbReference type="ARBA" id="ARBA00023136"/>
    </source>
</evidence>
<dbReference type="EMBL" id="UINC01085790">
    <property type="protein sequence ID" value="SVC33662.1"/>
    <property type="molecule type" value="Genomic_DNA"/>
</dbReference>
<keyword evidence="8 9" id="KW-0472">Membrane</keyword>
<evidence type="ECO:0000256" key="1">
    <source>
        <dbReference type="ARBA" id="ARBA00004141"/>
    </source>
</evidence>
<reference evidence="10" key="1">
    <citation type="submission" date="2018-05" db="EMBL/GenBank/DDBJ databases">
        <authorList>
            <person name="Lanie J.A."/>
            <person name="Ng W.-L."/>
            <person name="Kazmierczak K.M."/>
            <person name="Andrzejewski T.M."/>
            <person name="Davidsen T.M."/>
            <person name="Wayne K.J."/>
            <person name="Tettelin H."/>
            <person name="Glass J.I."/>
            <person name="Rusch D."/>
            <person name="Podicherti R."/>
            <person name="Tsui H.-C.T."/>
            <person name="Winkler M.E."/>
        </authorList>
    </citation>
    <scope>NUCLEOTIDE SEQUENCE</scope>
</reference>
<feature type="non-terminal residue" evidence="10">
    <location>
        <position position="1"/>
    </location>
</feature>
<accession>A0A382LEU9</accession>
<proteinExistence type="predicted"/>
<evidence type="ECO:0000256" key="6">
    <source>
        <dbReference type="ARBA" id="ARBA00022692"/>
    </source>
</evidence>
<dbReference type="Gene3D" id="3.90.550.10">
    <property type="entry name" value="Spore Coat Polysaccharide Biosynthesis Protein SpsA, Chain A"/>
    <property type="match status" value="1"/>
</dbReference>
<evidence type="ECO:0000256" key="9">
    <source>
        <dbReference type="SAM" id="Phobius"/>
    </source>
</evidence>
<feature type="transmembrane region" description="Helical" evidence="9">
    <location>
        <begin position="227"/>
        <end position="250"/>
    </location>
</feature>
<organism evidence="10">
    <name type="scientific">marine metagenome</name>
    <dbReference type="NCBI Taxonomy" id="408172"/>
    <lineage>
        <taxon>unclassified sequences</taxon>
        <taxon>metagenomes</taxon>
        <taxon>ecological metagenomes</taxon>
    </lineage>
</organism>
<dbReference type="AlphaFoldDB" id="A0A382LEU9"/>
<evidence type="ECO:0000256" key="7">
    <source>
        <dbReference type="ARBA" id="ARBA00022989"/>
    </source>
</evidence>
<comment type="subcellular location">
    <subcellularLocation>
        <location evidence="1">Membrane</location>
        <topology evidence="1">Multi-pass membrane protein</topology>
    </subcellularLocation>
</comment>
<evidence type="ECO:0000256" key="3">
    <source>
        <dbReference type="ARBA" id="ARBA00004991"/>
    </source>
</evidence>
<dbReference type="PANTHER" id="PTHR43646:SF3">
    <property type="entry name" value="SLR1566 PROTEIN"/>
    <property type="match status" value="1"/>
</dbReference>
<dbReference type="SUPFAM" id="SSF53448">
    <property type="entry name" value="Nucleotide-diphospho-sugar transferases"/>
    <property type="match status" value="1"/>
</dbReference>
<feature type="transmembrane region" description="Helical" evidence="9">
    <location>
        <begin position="60"/>
        <end position="78"/>
    </location>
</feature>
<evidence type="ECO:0000313" key="10">
    <source>
        <dbReference type="EMBL" id="SVC33662.1"/>
    </source>
</evidence>
<protein>
    <recommendedName>
        <fullName evidence="11">Glycosyltransferase 2-like domain-containing protein</fullName>
    </recommendedName>
</protein>
<evidence type="ECO:0000256" key="4">
    <source>
        <dbReference type="ARBA" id="ARBA00022676"/>
    </source>
</evidence>
<feature type="transmembrane region" description="Helical" evidence="9">
    <location>
        <begin position="172"/>
        <end position="193"/>
    </location>
</feature>
<evidence type="ECO:0008006" key="11">
    <source>
        <dbReference type="Google" id="ProtNLM"/>
    </source>
</evidence>
<gene>
    <name evidence="10" type="ORF">METZ01_LOCUS286516</name>
</gene>
<dbReference type="GO" id="GO:0016020">
    <property type="term" value="C:membrane"/>
    <property type="evidence" value="ECO:0007669"/>
    <property type="project" value="UniProtKB-SubCell"/>
</dbReference>